<evidence type="ECO:0000313" key="3">
    <source>
        <dbReference type="EMBL" id="TGZ78340.1"/>
    </source>
</evidence>
<dbReference type="OrthoDB" id="507128at2759"/>
<dbReference type="Pfam" id="PF22807">
    <property type="entry name" value="TrAA12"/>
    <property type="match status" value="1"/>
</dbReference>
<evidence type="ECO:0000313" key="4">
    <source>
        <dbReference type="Proteomes" id="UP000298138"/>
    </source>
</evidence>
<organism evidence="3 4">
    <name type="scientific">Ascodesmis nigricans</name>
    <dbReference type="NCBI Taxonomy" id="341454"/>
    <lineage>
        <taxon>Eukaryota</taxon>
        <taxon>Fungi</taxon>
        <taxon>Dikarya</taxon>
        <taxon>Ascomycota</taxon>
        <taxon>Pezizomycotina</taxon>
        <taxon>Pezizomycetes</taxon>
        <taxon>Pezizales</taxon>
        <taxon>Ascodesmidaceae</taxon>
        <taxon>Ascodesmis</taxon>
    </lineage>
</organism>
<name>A0A4S2MMM7_9PEZI</name>
<dbReference type="AlphaFoldDB" id="A0A4S2MMM7"/>
<protein>
    <submittedName>
        <fullName evidence="3">Soluble quino protein glucose dehydrogenase</fullName>
    </submittedName>
</protein>
<reference evidence="3 4" key="1">
    <citation type="submission" date="2019-04" db="EMBL/GenBank/DDBJ databases">
        <title>Comparative genomics and transcriptomics to analyze fruiting body development in filamentous ascomycetes.</title>
        <authorList>
            <consortium name="DOE Joint Genome Institute"/>
            <person name="Lutkenhaus R."/>
            <person name="Traeger S."/>
            <person name="Breuer J."/>
            <person name="Kuo A."/>
            <person name="Lipzen A."/>
            <person name="Pangilinan J."/>
            <person name="Dilworth D."/>
            <person name="Sandor L."/>
            <person name="Poggeler S."/>
            <person name="Barry K."/>
            <person name="Grigoriev I.V."/>
            <person name="Nowrousian M."/>
        </authorList>
    </citation>
    <scope>NUCLEOTIDE SEQUENCE [LARGE SCALE GENOMIC DNA]</scope>
    <source>
        <strain evidence="3 4">CBS 389.68</strain>
    </source>
</reference>
<accession>A0A4S2MMM7</accession>
<sequence length="462" mass="49168">MAPLHHLALTVISIILLFSSYANAKSRCEKHLVPKTYPELDVADGWEAHLLVNNLDRPRMIVVDDRGQLLISGSREGIMALVLDEEGCKVEQTATIVEGGSDYYNHGLALSPDGKTLYASTSSSVYSWSYSSSTLSISSRKRLITGMSSGGHITRTLLIPPTSPDLLLVSRGSDGNLDSATRSPSSGRSMIRVFNLTSTTETDYTTGGHLLGWGLRNSVGLSSHPTTHSVWSVENSADNLRRMGTDIHIDNPGEELNHHGSPSSWSLSTTTTAAKNFGYPDCFTASDPSSIPGLDTAKIGAQFALSPNATFTDNHCQNTTLFTPPRLTFPAHTAPLGIAFHRDLSAAFIAFHGSWNRPDPVGYELAMVEFDKDSGEPVMQSDAGNPAKSVLRNMELAKCPGACFRPTAVAVGGGGEVFVAGDSTGEVWVLRKSSEGGSGGGRVKVGVMGAMVVVVGMLWNGV</sequence>
<dbReference type="Proteomes" id="UP000298138">
    <property type="component" value="Unassembled WGS sequence"/>
</dbReference>
<proteinExistence type="predicted"/>
<dbReference type="InterPro" id="IPR011041">
    <property type="entry name" value="Quinoprot_gluc/sorb_DH_b-prop"/>
</dbReference>
<evidence type="ECO:0000259" key="2">
    <source>
        <dbReference type="Pfam" id="PF22807"/>
    </source>
</evidence>
<keyword evidence="1" id="KW-0732">Signal</keyword>
<dbReference type="SUPFAM" id="SSF50952">
    <property type="entry name" value="Soluble quinoprotein glucose dehydrogenase"/>
    <property type="match status" value="1"/>
</dbReference>
<gene>
    <name evidence="3" type="ORF">EX30DRAFT_359824</name>
</gene>
<feature type="chain" id="PRO_5020246528" evidence="1">
    <location>
        <begin position="25"/>
        <end position="462"/>
    </location>
</feature>
<dbReference type="EMBL" id="ML220142">
    <property type="protein sequence ID" value="TGZ78340.1"/>
    <property type="molecule type" value="Genomic_DNA"/>
</dbReference>
<dbReference type="InterPro" id="IPR011042">
    <property type="entry name" value="6-blade_b-propeller_TolB-like"/>
</dbReference>
<dbReference type="STRING" id="341454.A0A4S2MMM7"/>
<feature type="signal peptide" evidence="1">
    <location>
        <begin position="1"/>
        <end position="24"/>
    </location>
</feature>
<keyword evidence="4" id="KW-1185">Reference proteome</keyword>
<evidence type="ECO:0000256" key="1">
    <source>
        <dbReference type="SAM" id="SignalP"/>
    </source>
</evidence>
<feature type="domain" description="Pyrroloquinoline quinone-dependent pyranose dehydrogenase beta-propeller" evidence="2">
    <location>
        <begin position="41"/>
        <end position="432"/>
    </location>
</feature>
<dbReference type="Gene3D" id="2.120.10.30">
    <property type="entry name" value="TolB, C-terminal domain"/>
    <property type="match status" value="1"/>
</dbReference>
<dbReference type="InterPro" id="IPR054539">
    <property type="entry name" value="Beta-prop_PDH"/>
</dbReference>
<dbReference type="InParanoid" id="A0A4S2MMM7"/>